<reference evidence="2" key="1">
    <citation type="journal article" date="2014" name="Int. J. Syst. Evol. Microbiol.">
        <title>Complete genome of a new Firmicutes species belonging to the dominant human colonic microbiota ('Ruminococcus bicirculans') reveals two chromosomes and a selective capacity to utilize plant glucans.</title>
        <authorList>
            <consortium name="NISC Comparative Sequencing Program"/>
            <person name="Wegmann U."/>
            <person name="Louis P."/>
            <person name="Goesmann A."/>
            <person name="Henrissat B."/>
            <person name="Duncan S.H."/>
            <person name="Flint H.J."/>
        </authorList>
    </citation>
    <scope>NUCLEOTIDE SEQUENCE</scope>
    <source>
        <strain evidence="2">CECT 8869</strain>
    </source>
</reference>
<keyword evidence="3" id="KW-1185">Reference proteome</keyword>
<name>A0ABT8RPB8_9FLAO</name>
<keyword evidence="1" id="KW-0472">Membrane</keyword>
<feature type="transmembrane region" description="Helical" evidence="1">
    <location>
        <begin position="70"/>
        <end position="91"/>
    </location>
</feature>
<proteinExistence type="predicted"/>
<keyword evidence="1" id="KW-1133">Transmembrane helix</keyword>
<comment type="caution">
    <text evidence="2">The sequence shown here is derived from an EMBL/GenBank/DDBJ whole genome shotgun (WGS) entry which is preliminary data.</text>
</comment>
<accession>A0ABT8RPB8</accession>
<dbReference type="Proteomes" id="UP001168579">
    <property type="component" value="Unassembled WGS sequence"/>
</dbReference>
<gene>
    <name evidence="2" type="ORF">Q2T41_08380</name>
</gene>
<reference evidence="2" key="2">
    <citation type="submission" date="2023-06" db="EMBL/GenBank/DDBJ databases">
        <authorList>
            <person name="Lucena T."/>
            <person name="Sun Q."/>
        </authorList>
    </citation>
    <scope>NUCLEOTIDE SEQUENCE</scope>
    <source>
        <strain evidence="2">CECT 8869</strain>
    </source>
</reference>
<sequence>MGGYGGQPMKVIKANRALLKKSRSFRELRKDYMDHTHKTKLQFKELTEGERKKIRAAIILQARKNRTQEIIYYIMALIGTICLLYAIYYFAQS</sequence>
<dbReference type="RefSeq" id="WP_304435707.1">
    <property type="nucleotide sequence ID" value="NZ_JAUKUC010000001.1"/>
</dbReference>
<evidence type="ECO:0000256" key="1">
    <source>
        <dbReference type="SAM" id="Phobius"/>
    </source>
</evidence>
<evidence type="ECO:0000313" key="3">
    <source>
        <dbReference type="Proteomes" id="UP001168579"/>
    </source>
</evidence>
<protein>
    <submittedName>
        <fullName evidence="2">Uncharacterized protein</fullName>
    </submittedName>
</protein>
<evidence type="ECO:0000313" key="2">
    <source>
        <dbReference type="EMBL" id="MDO1512670.1"/>
    </source>
</evidence>
<dbReference type="EMBL" id="JAUKUC010000001">
    <property type="protein sequence ID" value="MDO1512670.1"/>
    <property type="molecule type" value="Genomic_DNA"/>
</dbReference>
<keyword evidence="1" id="KW-0812">Transmembrane</keyword>
<organism evidence="2 3">
    <name type="scientific">Maribacter confluentis</name>
    <dbReference type="NCBI Taxonomy" id="1656093"/>
    <lineage>
        <taxon>Bacteria</taxon>
        <taxon>Pseudomonadati</taxon>
        <taxon>Bacteroidota</taxon>
        <taxon>Flavobacteriia</taxon>
        <taxon>Flavobacteriales</taxon>
        <taxon>Flavobacteriaceae</taxon>
        <taxon>Maribacter</taxon>
    </lineage>
</organism>